<dbReference type="EMBL" id="CP133613">
    <property type="protein sequence ID" value="WMV13875.1"/>
    <property type="molecule type" value="Genomic_DNA"/>
</dbReference>
<evidence type="ECO:0000313" key="1">
    <source>
        <dbReference type="EMBL" id="WMV13875.1"/>
    </source>
</evidence>
<sequence>MAALFVWREMSYIH</sequence>
<name>A0AAF0Q313_SOLVR</name>
<proteinExistence type="predicted"/>
<evidence type="ECO:0000313" key="2">
    <source>
        <dbReference type="Proteomes" id="UP001234989"/>
    </source>
</evidence>
<accession>A0AAF0Q313</accession>
<reference evidence="1" key="1">
    <citation type="submission" date="2023-08" db="EMBL/GenBank/DDBJ databases">
        <title>A de novo genome assembly of Solanum verrucosum Schlechtendal, a Mexican diploid species geographically isolated from the other diploid A-genome species in potato relatives.</title>
        <authorList>
            <person name="Hosaka K."/>
        </authorList>
    </citation>
    <scope>NUCLEOTIDE SEQUENCE</scope>
    <source>
        <tissue evidence="1">Young leaves</tissue>
    </source>
</reference>
<keyword evidence="2" id="KW-1185">Reference proteome</keyword>
<gene>
    <name evidence="1" type="ORF">MTR67_007260</name>
</gene>
<protein>
    <submittedName>
        <fullName evidence="1">Uncharacterized protein</fullName>
    </submittedName>
</protein>
<organism evidence="1 2">
    <name type="scientific">Solanum verrucosum</name>
    <dbReference type="NCBI Taxonomy" id="315347"/>
    <lineage>
        <taxon>Eukaryota</taxon>
        <taxon>Viridiplantae</taxon>
        <taxon>Streptophyta</taxon>
        <taxon>Embryophyta</taxon>
        <taxon>Tracheophyta</taxon>
        <taxon>Spermatophyta</taxon>
        <taxon>Magnoliopsida</taxon>
        <taxon>eudicotyledons</taxon>
        <taxon>Gunneridae</taxon>
        <taxon>Pentapetalae</taxon>
        <taxon>asterids</taxon>
        <taxon>lamiids</taxon>
        <taxon>Solanales</taxon>
        <taxon>Solanaceae</taxon>
        <taxon>Solanoideae</taxon>
        <taxon>Solaneae</taxon>
        <taxon>Solanum</taxon>
    </lineage>
</organism>
<dbReference type="Proteomes" id="UP001234989">
    <property type="component" value="Chromosome 2"/>
</dbReference>